<organism evidence="1 2">
    <name type="scientific">Actinoplanes derwentensis</name>
    <dbReference type="NCBI Taxonomy" id="113562"/>
    <lineage>
        <taxon>Bacteria</taxon>
        <taxon>Bacillati</taxon>
        <taxon>Actinomycetota</taxon>
        <taxon>Actinomycetes</taxon>
        <taxon>Micromonosporales</taxon>
        <taxon>Micromonosporaceae</taxon>
        <taxon>Actinoplanes</taxon>
    </lineage>
</organism>
<name>A0A1H2D8S5_9ACTN</name>
<gene>
    <name evidence="1" type="ORF">SAMN04489716_8668</name>
</gene>
<dbReference type="STRING" id="113562.SAMN04489716_8668"/>
<evidence type="ECO:0000313" key="2">
    <source>
        <dbReference type="Proteomes" id="UP000198688"/>
    </source>
</evidence>
<protein>
    <submittedName>
        <fullName evidence="1">Uncharacterized protein</fullName>
    </submittedName>
</protein>
<dbReference type="Proteomes" id="UP000198688">
    <property type="component" value="Chromosome I"/>
</dbReference>
<dbReference type="EMBL" id="LT629758">
    <property type="protein sequence ID" value="SDT79153.1"/>
    <property type="molecule type" value="Genomic_DNA"/>
</dbReference>
<evidence type="ECO:0000313" key="1">
    <source>
        <dbReference type="EMBL" id="SDT79153.1"/>
    </source>
</evidence>
<reference evidence="1 2" key="1">
    <citation type="submission" date="2016-10" db="EMBL/GenBank/DDBJ databases">
        <authorList>
            <person name="de Groot N.N."/>
        </authorList>
    </citation>
    <scope>NUCLEOTIDE SEQUENCE [LARGE SCALE GENOMIC DNA]</scope>
    <source>
        <strain evidence="1 2">DSM 43941</strain>
    </source>
</reference>
<sequence>MIAVAQPVARPGDGQRLLRFLTSLAMLALAVTLRLPGPAPAVEAAPAAAPVAVTAAPVAPAADVAPVAVAPAADVAPVAAAPADFTPAAVVAVTFTTRLRTGVIPGTHGSRAPPAL</sequence>
<accession>A0A1H2D8S5</accession>
<dbReference type="AlphaFoldDB" id="A0A1H2D8S5"/>
<dbReference type="RefSeq" id="WP_203794473.1">
    <property type="nucleotide sequence ID" value="NZ_BOMJ01000002.1"/>
</dbReference>
<keyword evidence="2" id="KW-1185">Reference proteome</keyword>
<proteinExistence type="predicted"/>